<dbReference type="RefSeq" id="WP_317927701.1">
    <property type="nucleotide sequence ID" value="NZ_CP137524.1"/>
</dbReference>
<evidence type="ECO:0000313" key="3">
    <source>
        <dbReference type="EMBL" id="WOT39524.1"/>
    </source>
</evidence>
<dbReference type="InterPro" id="IPR046299">
    <property type="entry name" value="DUF6336"/>
</dbReference>
<evidence type="ECO:0000256" key="2">
    <source>
        <dbReference type="SAM" id="Phobius"/>
    </source>
</evidence>
<accession>A0ABZ0KPI3</accession>
<evidence type="ECO:0000256" key="1">
    <source>
        <dbReference type="SAM" id="MobiDB-lite"/>
    </source>
</evidence>
<gene>
    <name evidence="3" type="ORF">R5U08_37715</name>
</gene>
<reference evidence="3 4" key="1">
    <citation type="journal article" date="2021" name="J. Microbiol. Biotechnol.">
        <title>An Efficient Markerless Deletion System Suitable for the Industrial Strains of Streptomyces.</title>
        <authorList>
            <person name="Dong J."/>
            <person name="Wei J."/>
            <person name="Li H."/>
            <person name="Zhao S."/>
            <person name="Guan W."/>
        </authorList>
    </citation>
    <scope>NUCLEOTIDE SEQUENCE [LARGE SCALE GENOMIC DNA]</scope>
    <source>
        <strain evidence="3 4">CICC 11043</strain>
    </source>
</reference>
<dbReference type="EMBL" id="CP137524">
    <property type="protein sequence ID" value="WOT39524.1"/>
    <property type="molecule type" value="Genomic_DNA"/>
</dbReference>
<dbReference type="Proteomes" id="UP001305002">
    <property type="component" value="Chromosome"/>
</dbReference>
<feature type="region of interest" description="Disordered" evidence="1">
    <location>
        <begin position="1"/>
        <end position="33"/>
    </location>
</feature>
<evidence type="ECO:0000313" key="4">
    <source>
        <dbReference type="Proteomes" id="UP001305002"/>
    </source>
</evidence>
<keyword evidence="2" id="KW-0812">Transmembrane</keyword>
<keyword evidence="4" id="KW-1185">Reference proteome</keyword>
<name>A0ABZ0KPI3_STRC4</name>
<feature type="transmembrane region" description="Helical" evidence="2">
    <location>
        <begin position="99"/>
        <end position="121"/>
    </location>
</feature>
<organism evidence="3 4">
    <name type="scientific">Streptomyces coeruleorubidus</name>
    <dbReference type="NCBI Taxonomy" id="116188"/>
    <lineage>
        <taxon>Bacteria</taxon>
        <taxon>Bacillati</taxon>
        <taxon>Actinomycetota</taxon>
        <taxon>Actinomycetes</taxon>
        <taxon>Kitasatosporales</taxon>
        <taxon>Streptomycetaceae</taxon>
        <taxon>Streptomyces</taxon>
    </lineage>
</organism>
<keyword evidence="2" id="KW-0472">Membrane</keyword>
<protein>
    <submittedName>
        <fullName evidence="3">DUF6336 family protein</fullName>
    </submittedName>
</protein>
<sequence>MGPSHCDRRRPSADRPRPGHRVGHRPTDQPLARPTQFPAWLLSAEARLTLPALLSALRGRPGRPLVTVFGWTCGGDIRRCRDWHTVTGQAGPLLVAAPVLLRVGVLALVLFPGAFGLHTLVNGAEYGSWLYGD</sequence>
<proteinExistence type="predicted"/>
<reference evidence="3 4" key="2">
    <citation type="journal article" date="2024" name="Microb. Biotechnol.">
        <title>The involvement of multiple ABC transporters in daunorubicin efflux in Streptomyces coeruleorubidus.</title>
        <authorList>
            <person name="Dong J."/>
            <person name="Ning J."/>
            <person name="Tian Y."/>
            <person name="Li H."/>
            <person name="Chen H."/>
            <person name="Guan W."/>
        </authorList>
    </citation>
    <scope>NUCLEOTIDE SEQUENCE [LARGE SCALE GENOMIC DNA]</scope>
    <source>
        <strain evidence="3 4">CICC 11043</strain>
    </source>
</reference>
<feature type="compositionally biased region" description="Basic and acidic residues" evidence="1">
    <location>
        <begin position="1"/>
        <end position="17"/>
    </location>
</feature>
<keyword evidence="2" id="KW-1133">Transmembrane helix</keyword>
<dbReference type="Pfam" id="PF19862">
    <property type="entry name" value="DUF6336"/>
    <property type="match status" value="1"/>
</dbReference>